<evidence type="ECO:0000256" key="1">
    <source>
        <dbReference type="ARBA" id="ARBA00004651"/>
    </source>
</evidence>
<dbReference type="SUPFAM" id="SSF103473">
    <property type="entry name" value="MFS general substrate transporter"/>
    <property type="match status" value="1"/>
</dbReference>
<name>A0A9X2CWU5_9BACI</name>
<keyword evidence="4 7" id="KW-0812">Transmembrane</keyword>
<feature type="transmembrane region" description="Helical" evidence="7">
    <location>
        <begin position="288"/>
        <end position="308"/>
    </location>
</feature>
<feature type="transmembrane region" description="Helical" evidence="7">
    <location>
        <begin position="354"/>
        <end position="374"/>
    </location>
</feature>
<keyword evidence="3" id="KW-1003">Cell membrane</keyword>
<dbReference type="InterPro" id="IPR050189">
    <property type="entry name" value="MFS_Efflux_Transporters"/>
</dbReference>
<keyword evidence="6 7" id="KW-0472">Membrane</keyword>
<dbReference type="CDD" id="cd17473">
    <property type="entry name" value="MFS_arabinose_efflux_permease_like"/>
    <property type="match status" value="1"/>
</dbReference>
<evidence type="ECO:0000259" key="9">
    <source>
        <dbReference type="PROSITE" id="PS50850"/>
    </source>
</evidence>
<dbReference type="InterPro" id="IPR020846">
    <property type="entry name" value="MFS_dom"/>
</dbReference>
<evidence type="ECO:0000256" key="6">
    <source>
        <dbReference type="ARBA" id="ARBA00023136"/>
    </source>
</evidence>
<dbReference type="PANTHER" id="PTHR43124">
    <property type="entry name" value="PURINE EFFLUX PUMP PBUE"/>
    <property type="match status" value="1"/>
</dbReference>
<accession>A0A9X2CWU5</accession>
<evidence type="ECO:0000256" key="8">
    <source>
        <dbReference type="SAM" id="SignalP"/>
    </source>
</evidence>
<dbReference type="GO" id="GO:0022857">
    <property type="term" value="F:transmembrane transporter activity"/>
    <property type="evidence" value="ECO:0007669"/>
    <property type="project" value="InterPro"/>
</dbReference>
<dbReference type="InterPro" id="IPR011701">
    <property type="entry name" value="MFS"/>
</dbReference>
<evidence type="ECO:0000256" key="3">
    <source>
        <dbReference type="ARBA" id="ARBA00022475"/>
    </source>
</evidence>
<feature type="transmembrane region" description="Helical" evidence="7">
    <location>
        <begin position="45"/>
        <end position="65"/>
    </location>
</feature>
<dbReference type="EMBL" id="JAKRYL010000037">
    <property type="protein sequence ID" value="MCL7749716.1"/>
    <property type="molecule type" value="Genomic_DNA"/>
</dbReference>
<feature type="transmembrane region" description="Helical" evidence="7">
    <location>
        <begin position="98"/>
        <end position="123"/>
    </location>
</feature>
<feature type="transmembrane region" description="Helical" evidence="7">
    <location>
        <begin position="200"/>
        <end position="223"/>
    </location>
</feature>
<feature type="transmembrane region" description="Helical" evidence="7">
    <location>
        <begin position="320"/>
        <end position="342"/>
    </location>
</feature>
<dbReference type="RefSeq" id="WP_250098572.1">
    <property type="nucleotide sequence ID" value="NZ_JAKRYL010000037.1"/>
</dbReference>
<dbReference type="Gene3D" id="1.20.1250.20">
    <property type="entry name" value="MFS general substrate transporter like domains"/>
    <property type="match status" value="1"/>
</dbReference>
<feature type="signal peptide" evidence="8">
    <location>
        <begin position="1"/>
        <end position="22"/>
    </location>
</feature>
<reference evidence="10" key="1">
    <citation type="submission" date="2022-02" db="EMBL/GenBank/DDBJ databases">
        <title>Halalkalibacter sp. nov. isolated from Lonar Lake, India.</title>
        <authorList>
            <person name="Joshi A."/>
            <person name="Thite S."/>
            <person name="Lodha T."/>
        </authorList>
    </citation>
    <scope>NUCLEOTIDE SEQUENCE</scope>
    <source>
        <strain evidence="10">MEB205</strain>
    </source>
</reference>
<gene>
    <name evidence="10" type="ORF">MF646_21615</name>
</gene>
<dbReference type="PROSITE" id="PS50850">
    <property type="entry name" value="MFS"/>
    <property type="match status" value="1"/>
</dbReference>
<keyword evidence="5 7" id="KW-1133">Transmembrane helix</keyword>
<evidence type="ECO:0000313" key="10">
    <source>
        <dbReference type="EMBL" id="MCL7749716.1"/>
    </source>
</evidence>
<comment type="subcellular location">
    <subcellularLocation>
        <location evidence="1">Cell membrane</location>
        <topology evidence="1">Multi-pass membrane protein</topology>
    </subcellularLocation>
</comment>
<sequence>MNKKLIKLAILSVSLLTIMAGAAISPALGDIALAFPNASETTIKLILTLPSVMIIPFIFVSSFLTRRYQKKHILFVGMLFYLVGGLGGGLVPTIELLLFFRAVLGIGVGLMMPISTSLVADFFDGEERTATMGQVSAANNLGGVVLFIMSGVLAAISWRMAFSVYILVLVAAIIVFFYLPKTKVDYSRQEIKLQPLPKQIYVFGVAMFFIVLAFHSIPVNVALFMQQEGIGNAQIAGIVISVGTAAGFVAGLLLARSKRLLHTYFITIMLVIMAFGFLTVGISQISFITGLGVGILGFGFGSIMPTVFDEVSRQVPRVQTVQAMAVVTGMLFFGQFFSPILLDSVGYLFGNESIRFTYQFLSASMFLVAIGFFLKTMLMQKQIKELEVRRNKPTTSTLAAKEKQRSM</sequence>
<dbReference type="Pfam" id="PF07690">
    <property type="entry name" value="MFS_1"/>
    <property type="match status" value="1"/>
</dbReference>
<feature type="transmembrane region" description="Helical" evidence="7">
    <location>
        <begin position="72"/>
        <end position="92"/>
    </location>
</feature>
<feature type="transmembrane region" description="Helical" evidence="7">
    <location>
        <begin position="135"/>
        <end position="156"/>
    </location>
</feature>
<evidence type="ECO:0000256" key="7">
    <source>
        <dbReference type="SAM" id="Phobius"/>
    </source>
</evidence>
<feature type="transmembrane region" description="Helical" evidence="7">
    <location>
        <begin position="235"/>
        <end position="254"/>
    </location>
</feature>
<comment type="caution">
    <text evidence="10">The sequence shown here is derived from an EMBL/GenBank/DDBJ whole genome shotgun (WGS) entry which is preliminary data.</text>
</comment>
<evidence type="ECO:0000256" key="5">
    <source>
        <dbReference type="ARBA" id="ARBA00022989"/>
    </source>
</evidence>
<organism evidence="10 11">
    <name type="scientific">Halalkalibacter alkaliphilus</name>
    <dbReference type="NCBI Taxonomy" id="2917993"/>
    <lineage>
        <taxon>Bacteria</taxon>
        <taxon>Bacillati</taxon>
        <taxon>Bacillota</taxon>
        <taxon>Bacilli</taxon>
        <taxon>Bacillales</taxon>
        <taxon>Bacillaceae</taxon>
        <taxon>Halalkalibacter</taxon>
    </lineage>
</organism>
<proteinExistence type="predicted"/>
<evidence type="ECO:0000313" key="11">
    <source>
        <dbReference type="Proteomes" id="UP001139150"/>
    </source>
</evidence>
<protein>
    <submittedName>
        <fullName evidence="10">MFS transporter</fullName>
    </submittedName>
</protein>
<feature type="transmembrane region" description="Helical" evidence="7">
    <location>
        <begin position="162"/>
        <end position="179"/>
    </location>
</feature>
<keyword evidence="11" id="KW-1185">Reference proteome</keyword>
<feature type="transmembrane region" description="Helical" evidence="7">
    <location>
        <begin position="261"/>
        <end position="282"/>
    </location>
</feature>
<dbReference type="InterPro" id="IPR036259">
    <property type="entry name" value="MFS_trans_sf"/>
</dbReference>
<dbReference type="PANTHER" id="PTHR43124:SF3">
    <property type="entry name" value="CHLORAMPHENICOL EFFLUX PUMP RV0191"/>
    <property type="match status" value="1"/>
</dbReference>
<dbReference type="GO" id="GO:0005886">
    <property type="term" value="C:plasma membrane"/>
    <property type="evidence" value="ECO:0007669"/>
    <property type="project" value="UniProtKB-SubCell"/>
</dbReference>
<dbReference type="AlphaFoldDB" id="A0A9X2CWU5"/>
<evidence type="ECO:0000256" key="4">
    <source>
        <dbReference type="ARBA" id="ARBA00022692"/>
    </source>
</evidence>
<keyword evidence="8" id="KW-0732">Signal</keyword>
<keyword evidence="2" id="KW-0813">Transport</keyword>
<evidence type="ECO:0000256" key="2">
    <source>
        <dbReference type="ARBA" id="ARBA00022448"/>
    </source>
</evidence>
<feature type="chain" id="PRO_5040834348" evidence="8">
    <location>
        <begin position="23"/>
        <end position="407"/>
    </location>
</feature>
<feature type="domain" description="Major facilitator superfamily (MFS) profile" evidence="9">
    <location>
        <begin position="6"/>
        <end position="382"/>
    </location>
</feature>
<dbReference type="Proteomes" id="UP001139150">
    <property type="component" value="Unassembled WGS sequence"/>
</dbReference>